<organism evidence="2 3">
    <name type="scientific">Mycena alexandri</name>
    <dbReference type="NCBI Taxonomy" id="1745969"/>
    <lineage>
        <taxon>Eukaryota</taxon>
        <taxon>Fungi</taxon>
        <taxon>Dikarya</taxon>
        <taxon>Basidiomycota</taxon>
        <taxon>Agaricomycotina</taxon>
        <taxon>Agaricomycetes</taxon>
        <taxon>Agaricomycetidae</taxon>
        <taxon>Agaricales</taxon>
        <taxon>Marasmiineae</taxon>
        <taxon>Mycenaceae</taxon>
        <taxon>Mycena</taxon>
    </lineage>
</organism>
<sequence length="289" mass="31816">MVLNQITRWHRSLRRTPSFSAPSHPRILCFPFWSFLIPLTLHIYTNTPQSSRFSAILASTHTSTTSKPRADPATHPARPTARTTRALPPRIPSAIYSPSASSPGASFFLFRSKSQIYGIEGGCEAGRGWVESVQRDAGMMRRDEGRRTQEYRGFAAACAACSIRDATSISLAPAVTRRFWVLEYGSGAVDVLAAGWGAIGPACDCRVEELRDHVYSTVCQGFITARLHTPAPSPIQKHPTRFWPPLLVARAARKNTALPHPSSRDETWRVPVESAVFALSSYVVLGEPD</sequence>
<reference evidence="2" key="1">
    <citation type="submission" date="2023-03" db="EMBL/GenBank/DDBJ databases">
        <title>Massive genome expansion in bonnet fungi (Mycena s.s.) driven by repeated elements and novel gene families across ecological guilds.</title>
        <authorList>
            <consortium name="Lawrence Berkeley National Laboratory"/>
            <person name="Harder C.B."/>
            <person name="Miyauchi S."/>
            <person name="Viragh M."/>
            <person name="Kuo A."/>
            <person name="Thoen E."/>
            <person name="Andreopoulos B."/>
            <person name="Lu D."/>
            <person name="Skrede I."/>
            <person name="Drula E."/>
            <person name="Henrissat B."/>
            <person name="Morin E."/>
            <person name="Kohler A."/>
            <person name="Barry K."/>
            <person name="LaButti K."/>
            <person name="Morin E."/>
            <person name="Salamov A."/>
            <person name="Lipzen A."/>
            <person name="Mereny Z."/>
            <person name="Hegedus B."/>
            <person name="Baldrian P."/>
            <person name="Stursova M."/>
            <person name="Weitz H."/>
            <person name="Taylor A."/>
            <person name="Grigoriev I.V."/>
            <person name="Nagy L.G."/>
            <person name="Martin F."/>
            <person name="Kauserud H."/>
        </authorList>
    </citation>
    <scope>NUCLEOTIDE SEQUENCE</scope>
    <source>
        <strain evidence="2">CBHHK200</strain>
    </source>
</reference>
<accession>A0AAD6SID9</accession>
<feature type="compositionally biased region" description="Low complexity" evidence="1">
    <location>
        <begin position="71"/>
        <end position="85"/>
    </location>
</feature>
<feature type="region of interest" description="Disordered" evidence="1">
    <location>
        <begin position="60"/>
        <end position="85"/>
    </location>
</feature>
<dbReference type="AlphaFoldDB" id="A0AAD6SID9"/>
<evidence type="ECO:0000256" key="1">
    <source>
        <dbReference type="SAM" id="MobiDB-lite"/>
    </source>
</evidence>
<name>A0AAD6SID9_9AGAR</name>
<dbReference type="EMBL" id="JARJCM010000123">
    <property type="protein sequence ID" value="KAJ7027558.1"/>
    <property type="molecule type" value="Genomic_DNA"/>
</dbReference>
<evidence type="ECO:0000313" key="3">
    <source>
        <dbReference type="Proteomes" id="UP001218188"/>
    </source>
</evidence>
<protein>
    <submittedName>
        <fullName evidence="2">Uncharacterized protein</fullName>
    </submittedName>
</protein>
<keyword evidence="3" id="KW-1185">Reference proteome</keyword>
<comment type="caution">
    <text evidence="2">The sequence shown here is derived from an EMBL/GenBank/DDBJ whole genome shotgun (WGS) entry which is preliminary data.</text>
</comment>
<evidence type="ECO:0000313" key="2">
    <source>
        <dbReference type="EMBL" id="KAJ7027558.1"/>
    </source>
</evidence>
<proteinExistence type="predicted"/>
<dbReference type="Proteomes" id="UP001218188">
    <property type="component" value="Unassembled WGS sequence"/>
</dbReference>
<gene>
    <name evidence="2" type="ORF">C8F04DRAFT_1266951</name>
</gene>